<organism evidence="1 2">
    <name type="scientific">Favolaschia claudopus</name>
    <dbReference type="NCBI Taxonomy" id="2862362"/>
    <lineage>
        <taxon>Eukaryota</taxon>
        <taxon>Fungi</taxon>
        <taxon>Dikarya</taxon>
        <taxon>Basidiomycota</taxon>
        <taxon>Agaricomycotina</taxon>
        <taxon>Agaricomycetes</taxon>
        <taxon>Agaricomycetidae</taxon>
        <taxon>Agaricales</taxon>
        <taxon>Marasmiineae</taxon>
        <taxon>Mycenaceae</taxon>
        <taxon>Favolaschia</taxon>
    </lineage>
</organism>
<dbReference type="AlphaFoldDB" id="A0AAW0DIJ5"/>
<reference evidence="1 2" key="1">
    <citation type="journal article" date="2024" name="J Genomics">
        <title>Draft genome sequencing and assembly of Favolaschia claudopus CIRM-BRFM 2984 isolated from oak limbs.</title>
        <authorList>
            <person name="Navarro D."/>
            <person name="Drula E."/>
            <person name="Chaduli D."/>
            <person name="Cazenave R."/>
            <person name="Ahrendt S."/>
            <person name="Wang J."/>
            <person name="Lipzen A."/>
            <person name="Daum C."/>
            <person name="Barry K."/>
            <person name="Grigoriev I.V."/>
            <person name="Favel A."/>
            <person name="Rosso M.N."/>
            <person name="Martin F."/>
        </authorList>
    </citation>
    <scope>NUCLEOTIDE SEQUENCE [LARGE SCALE GENOMIC DNA]</scope>
    <source>
        <strain evidence="1 2">CIRM-BRFM 2984</strain>
    </source>
</reference>
<accession>A0AAW0DIJ5</accession>
<protein>
    <submittedName>
        <fullName evidence="1">Uncharacterized protein</fullName>
    </submittedName>
</protein>
<dbReference type="Proteomes" id="UP001362999">
    <property type="component" value="Unassembled WGS sequence"/>
</dbReference>
<proteinExistence type="predicted"/>
<dbReference type="EMBL" id="JAWWNJ010000007">
    <property type="protein sequence ID" value="KAK7051781.1"/>
    <property type="molecule type" value="Genomic_DNA"/>
</dbReference>
<gene>
    <name evidence="1" type="ORF">R3P38DRAFT_2857339</name>
</gene>
<evidence type="ECO:0000313" key="1">
    <source>
        <dbReference type="EMBL" id="KAK7051781.1"/>
    </source>
</evidence>
<sequence length="386" mass="43355">MVTLAVPSPTRAAAESVQDWESLFTVSSVPSTVWGPGTVAGRALMALGEATLKGFERVIDLESLAIQRRLRTIRRQIPILTAEMYHDLMELARPELYPARILMTSLHLICLQINHGYSAAIAGTLSPLPPSEIRVILFQLWVISVTFDPEVLSLSQKQLPPTTWRPDDILNVLTVLVQLRSETAWVCYDVIDDLSSSPFFGTLFLRRRDHPILRMHGEESLNIPLICRTPLAKMQWGNRWMNWRLLEDQPGSSATLRLQRLSVSLTTAAATKSYSNPEFFDAAVDLFEILRYTKSPKLRPVAKKFLVDFLSSSNRAVWNALRQALEFTLLLDRLHPARPLALNAIFGKAVYVAVHLEADLSPFSTSSDGEPILSEFLCYLEEKNGS</sequence>
<evidence type="ECO:0000313" key="2">
    <source>
        <dbReference type="Proteomes" id="UP001362999"/>
    </source>
</evidence>
<comment type="caution">
    <text evidence="1">The sequence shown here is derived from an EMBL/GenBank/DDBJ whole genome shotgun (WGS) entry which is preliminary data.</text>
</comment>
<keyword evidence="2" id="KW-1185">Reference proteome</keyword>
<name>A0AAW0DIJ5_9AGAR</name>